<dbReference type="Pfam" id="PF04313">
    <property type="entry name" value="HSDR_N"/>
    <property type="match status" value="1"/>
</dbReference>
<dbReference type="NCBIfam" id="NF046051">
    <property type="entry name" value="restrict_EcoAI"/>
    <property type="match status" value="1"/>
</dbReference>
<dbReference type="CDD" id="cd18799">
    <property type="entry name" value="SF2_C_EcoAI-like"/>
    <property type="match status" value="1"/>
</dbReference>
<reference evidence="3 4" key="1">
    <citation type="submission" date="2006-02" db="EMBL/GenBank/DDBJ databases">
        <authorList>
            <person name="Waterbury J."/>
            <person name="Ferriera S."/>
            <person name="Johnson J."/>
            <person name="Kravitz S."/>
            <person name="Halpern A."/>
            <person name="Remington K."/>
            <person name="Beeson K."/>
            <person name="Tran B."/>
            <person name="Rogers Y.-H."/>
            <person name="Friedman R."/>
            <person name="Venter J.C."/>
        </authorList>
    </citation>
    <scope>NUCLEOTIDE SEQUENCE [LARGE SCALE GENOMIC DNA]</scope>
    <source>
        <strain evidence="3 4">Nb-231</strain>
    </source>
</reference>
<dbReference type="GO" id="GO:0003677">
    <property type="term" value="F:DNA binding"/>
    <property type="evidence" value="ECO:0007669"/>
    <property type="project" value="UniProtKB-KW"/>
</dbReference>
<dbReference type="GO" id="GO:0005524">
    <property type="term" value="F:ATP binding"/>
    <property type="evidence" value="ECO:0007669"/>
    <property type="project" value="UniProtKB-KW"/>
</dbReference>
<dbReference type="HOGENOM" id="CLU_018958_0_0_6"/>
<gene>
    <name evidence="3" type="ORF">NB231_02368</name>
</gene>
<dbReference type="AlphaFoldDB" id="A4BRK3"/>
<dbReference type="InterPro" id="IPR014001">
    <property type="entry name" value="Helicase_ATP-bd"/>
</dbReference>
<dbReference type="RefSeq" id="WP_004999412.1">
    <property type="nucleotide sequence ID" value="NZ_CH672427.1"/>
</dbReference>
<keyword evidence="4" id="KW-1185">Reference proteome</keyword>
<keyword evidence="3" id="KW-0347">Helicase</keyword>
<dbReference type="GO" id="GO:0004386">
    <property type="term" value="F:helicase activity"/>
    <property type="evidence" value="ECO:0007669"/>
    <property type="project" value="UniProtKB-KW"/>
</dbReference>
<dbReference type="GO" id="GO:0009307">
    <property type="term" value="P:DNA restriction-modification system"/>
    <property type="evidence" value="ECO:0007669"/>
    <property type="project" value="UniProtKB-KW"/>
</dbReference>
<dbReference type="InterPro" id="IPR006935">
    <property type="entry name" value="Helicase/UvrB_N"/>
</dbReference>
<dbReference type="SMART" id="SM00487">
    <property type="entry name" value="DEXDc"/>
    <property type="match status" value="1"/>
</dbReference>
<dbReference type="PROSITE" id="PS51192">
    <property type="entry name" value="HELICASE_ATP_BIND_1"/>
    <property type="match status" value="1"/>
</dbReference>
<dbReference type="eggNOG" id="COG4096">
    <property type="taxonomic scope" value="Bacteria"/>
</dbReference>
<dbReference type="PANTHER" id="PTHR47396:SF1">
    <property type="entry name" value="ATP-DEPENDENT HELICASE IRC3-RELATED"/>
    <property type="match status" value="1"/>
</dbReference>
<dbReference type="Pfam" id="PF08463">
    <property type="entry name" value="EcoEI_R_C"/>
    <property type="match status" value="1"/>
</dbReference>
<keyword evidence="3" id="KW-0067">ATP-binding</keyword>
<keyword evidence="3" id="KW-0547">Nucleotide-binding</keyword>
<proteinExistence type="predicted"/>
<organism evidence="3 4">
    <name type="scientific">Nitrococcus mobilis Nb-231</name>
    <dbReference type="NCBI Taxonomy" id="314278"/>
    <lineage>
        <taxon>Bacteria</taxon>
        <taxon>Pseudomonadati</taxon>
        <taxon>Pseudomonadota</taxon>
        <taxon>Gammaproteobacteria</taxon>
        <taxon>Chromatiales</taxon>
        <taxon>Ectothiorhodospiraceae</taxon>
        <taxon>Nitrococcus</taxon>
    </lineage>
</organism>
<name>A4BRK3_9GAMM</name>
<dbReference type="SUPFAM" id="SSF52540">
    <property type="entry name" value="P-loop containing nucleoside triphosphate hydrolases"/>
    <property type="match status" value="2"/>
</dbReference>
<comment type="caution">
    <text evidence="3">The sequence shown here is derived from an EMBL/GenBank/DDBJ whole genome shotgun (WGS) entry which is preliminary data.</text>
</comment>
<feature type="region of interest" description="Disordered" evidence="1">
    <location>
        <begin position="557"/>
        <end position="588"/>
    </location>
</feature>
<dbReference type="CDD" id="cd18032">
    <property type="entry name" value="DEXHc_RE_I_III_res"/>
    <property type="match status" value="1"/>
</dbReference>
<dbReference type="InterPro" id="IPR050742">
    <property type="entry name" value="Helicase_Restrict-Modif_Enz"/>
</dbReference>
<dbReference type="GO" id="GO:0005829">
    <property type="term" value="C:cytosol"/>
    <property type="evidence" value="ECO:0007669"/>
    <property type="project" value="TreeGrafter"/>
</dbReference>
<dbReference type="InterPro" id="IPR007409">
    <property type="entry name" value="Restrct_endonuc_type1_HsdR_N"/>
</dbReference>
<sequence>MHDKKQLSERDICTKFITPAIKNAGWDVHSQIREEVTLTAGRIIVRGQAALRAKGARADYVLYYKPGIPLAVVEAKDNKHGVGAGLQQALGYADLLNVPFALSSNGDAFMFHDRSGGTLIERELALGAFPSPQYLWERFKAWKGYSDQALPVVTQDYCDDGSGKAPRYYQSRAINAALEAIARGQERVLLVMATGTGKTYTAFQIIWRLWKAGARRRILFLADRNILVDQTKTNDFKPFGTAMTKITGRNVDPSYEVYLSLYQAITGPHEEQKAFKQFSPEFFDLIVIDECHRGSAAEDSAWREILAYFSAATHLGLTATPKETKEVSNITYFGEPVYTYSLKQGIQDGFLAPYKVVRVDLDRDLQGWRPTLGQRDKYGHEIEDRIYNQRDFDRKLVIDERTQLVAKIVSDHLKATERLGKTIVFCQDIDHAERMRQALVNENADLVARNRKYVMRITGDDAAGKAELDNFIDPEQPYPTLVTTSELLTTGVDSKTCKLIVLDQRIESMTKFKQMIGRGTRIEEDYGKLWFTIIDFRKATELFADPDFDGEPAVIFTPQPGGTTVPDEEENNGADDRTGDPDDTGGEADTALRKYHVSGVTVRKVAERTQYFGKDGKLITESIKDYTRAAVRAEYRSLDEFLRKWDEAEQKAAIIQELAEQGVIWEALEEEIGKDYGAFDLICHVVFDQPPLTRRERAEQVRKQDYFTRYGDQARRVLEALLEKYAASDITNIESIDVLRVQPLNELGTPVELVRAFGGKKRYRQAVQALERALYVRPAGTDA</sequence>
<accession>A4BRK3</accession>
<dbReference type="Gene3D" id="3.40.50.300">
    <property type="entry name" value="P-loop containing nucleotide triphosphate hydrolases"/>
    <property type="match status" value="2"/>
</dbReference>
<dbReference type="GO" id="GO:0009035">
    <property type="term" value="F:type I site-specific deoxyribonuclease activity"/>
    <property type="evidence" value="ECO:0007669"/>
    <property type="project" value="UniProtKB-EC"/>
</dbReference>
<protein>
    <submittedName>
        <fullName evidence="3">DEAD/DEAH box helicase-like protein</fullName>
    </submittedName>
</protein>
<dbReference type="Gene3D" id="3.90.1570.30">
    <property type="match status" value="1"/>
</dbReference>
<dbReference type="Pfam" id="PF04851">
    <property type="entry name" value="ResIII"/>
    <property type="match status" value="1"/>
</dbReference>
<dbReference type="EMBL" id="AAOF01000007">
    <property type="protein sequence ID" value="EAR21574.1"/>
    <property type="molecule type" value="Genomic_DNA"/>
</dbReference>
<dbReference type="OrthoDB" id="9804086at2"/>
<dbReference type="PANTHER" id="PTHR47396">
    <property type="entry name" value="TYPE I RESTRICTION ENZYME ECOKI R PROTEIN"/>
    <property type="match status" value="1"/>
</dbReference>
<dbReference type="InterPro" id="IPR027417">
    <property type="entry name" value="P-loop_NTPase"/>
</dbReference>
<keyword evidence="3" id="KW-0378">Hydrolase</keyword>
<dbReference type="STRING" id="314278.NB231_02368"/>
<feature type="domain" description="Helicase ATP-binding" evidence="2">
    <location>
        <begin position="179"/>
        <end position="339"/>
    </location>
</feature>
<evidence type="ECO:0000313" key="4">
    <source>
        <dbReference type="Proteomes" id="UP000003374"/>
    </source>
</evidence>
<dbReference type="InterPro" id="IPR013670">
    <property type="entry name" value="EcoEI_R_C_dom"/>
</dbReference>
<evidence type="ECO:0000256" key="1">
    <source>
        <dbReference type="SAM" id="MobiDB-lite"/>
    </source>
</evidence>
<evidence type="ECO:0000313" key="3">
    <source>
        <dbReference type="EMBL" id="EAR21574.1"/>
    </source>
</evidence>
<evidence type="ECO:0000259" key="2">
    <source>
        <dbReference type="PROSITE" id="PS51192"/>
    </source>
</evidence>
<dbReference type="Proteomes" id="UP000003374">
    <property type="component" value="Unassembled WGS sequence"/>
</dbReference>